<dbReference type="Pfam" id="PF13411">
    <property type="entry name" value="MerR_1"/>
    <property type="match status" value="1"/>
</dbReference>
<evidence type="ECO:0000256" key="4">
    <source>
        <dbReference type="ARBA" id="ARBA00023163"/>
    </source>
</evidence>
<dbReference type="AlphaFoldDB" id="A0A1G9DMW4"/>
<keyword evidence="1" id="KW-0678">Repressor</keyword>
<dbReference type="SUPFAM" id="SSF46955">
    <property type="entry name" value="Putative DNA-binding domain"/>
    <property type="match status" value="1"/>
</dbReference>
<keyword evidence="2" id="KW-0805">Transcription regulation</keyword>
<dbReference type="InterPro" id="IPR003759">
    <property type="entry name" value="Cbl-bd_cap"/>
</dbReference>
<evidence type="ECO:0000259" key="5">
    <source>
        <dbReference type="PROSITE" id="PS50937"/>
    </source>
</evidence>
<dbReference type="Gene3D" id="1.10.1240.10">
    <property type="entry name" value="Methionine synthase domain"/>
    <property type="match status" value="1"/>
</dbReference>
<accession>A0A1G9DMW4</accession>
<evidence type="ECO:0000313" key="7">
    <source>
        <dbReference type="Proteomes" id="UP000198510"/>
    </source>
</evidence>
<dbReference type="GO" id="GO:0003677">
    <property type="term" value="F:DNA binding"/>
    <property type="evidence" value="ECO:0007669"/>
    <property type="project" value="UniProtKB-KW"/>
</dbReference>
<keyword evidence="3 6" id="KW-0238">DNA-binding</keyword>
<dbReference type="InterPro" id="IPR047057">
    <property type="entry name" value="MerR_fam"/>
</dbReference>
<gene>
    <name evidence="6" type="ORF">SAMN05421823_103183</name>
</gene>
<protein>
    <submittedName>
        <fullName evidence="6">DNA-binding transcriptional regulator, MerR family</fullName>
    </submittedName>
</protein>
<feature type="domain" description="HTH merR-type" evidence="5">
    <location>
        <begin position="3"/>
        <end position="72"/>
    </location>
</feature>
<dbReference type="Gene3D" id="3.40.50.280">
    <property type="entry name" value="Cobalamin-binding domain"/>
    <property type="match status" value="1"/>
</dbReference>
<dbReference type="OrthoDB" id="9800334at2"/>
<evidence type="ECO:0000256" key="2">
    <source>
        <dbReference type="ARBA" id="ARBA00023015"/>
    </source>
</evidence>
<keyword evidence="4" id="KW-0804">Transcription</keyword>
<dbReference type="RefSeq" id="WP_089681162.1">
    <property type="nucleotide sequence ID" value="NZ_FNFO01000003.1"/>
</dbReference>
<dbReference type="Gene3D" id="1.10.1660.10">
    <property type="match status" value="1"/>
</dbReference>
<name>A0A1G9DMW4_9BACT</name>
<dbReference type="PANTHER" id="PTHR30204">
    <property type="entry name" value="REDOX-CYCLING DRUG-SENSING TRANSCRIPTIONAL ACTIVATOR SOXR"/>
    <property type="match status" value="1"/>
</dbReference>
<dbReference type="InterPro" id="IPR036594">
    <property type="entry name" value="Meth_synthase_dom"/>
</dbReference>
<dbReference type="InterPro" id="IPR009061">
    <property type="entry name" value="DNA-bd_dom_put_sf"/>
</dbReference>
<dbReference type="Pfam" id="PF02607">
    <property type="entry name" value="B12-binding_2"/>
    <property type="match status" value="1"/>
</dbReference>
<reference evidence="6 7" key="1">
    <citation type="submission" date="2016-10" db="EMBL/GenBank/DDBJ databases">
        <authorList>
            <person name="de Groot N.N."/>
        </authorList>
    </citation>
    <scope>NUCLEOTIDE SEQUENCE [LARGE SCALE GENOMIC DNA]</scope>
    <source>
        <strain evidence="6 7">DSM 25186</strain>
    </source>
</reference>
<proteinExistence type="predicted"/>
<dbReference type="GO" id="GO:0031419">
    <property type="term" value="F:cobalamin binding"/>
    <property type="evidence" value="ECO:0007669"/>
    <property type="project" value="InterPro"/>
</dbReference>
<dbReference type="SMART" id="SM00422">
    <property type="entry name" value="HTH_MERR"/>
    <property type="match status" value="1"/>
</dbReference>
<organism evidence="6 7">
    <name type="scientific">Catalinimonas alkaloidigena</name>
    <dbReference type="NCBI Taxonomy" id="1075417"/>
    <lineage>
        <taxon>Bacteria</taxon>
        <taxon>Pseudomonadati</taxon>
        <taxon>Bacteroidota</taxon>
        <taxon>Cytophagia</taxon>
        <taxon>Cytophagales</taxon>
        <taxon>Catalimonadaceae</taxon>
        <taxon>Catalinimonas</taxon>
    </lineage>
</organism>
<dbReference type="InterPro" id="IPR000551">
    <property type="entry name" value="MerR-type_HTH_dom"/>
</dbReference>
<dbReference type="STRING" id="1075417.SAMN05421823_103183"/>
<sequence>MGTYSIRDLEHLSGIKAHTLRIWEQRYNIIRPKRTDTNIRYYDAEDLKLVLNISVLNGHGYKISKIAQMSPEAMQQEVLQLARQATGYIDQVQSLTISMIDLDEDRFERIMSTNILQFGFEKTMLNVVYPFLHKIGVLWQTGAINPAHEHFITNLIRQKLIVAIDAQVVPRQGPVKTFVLFLPEGELHELSLLFANYLIRSRHHRVVYLGQSLPFDDLVGACRMHEPDFLFSIITTLPDADGIQRYVTRLGEAFPQTKVLLTGYQVLAQPLDLPANVQLLSQIDELIRMLENKPL</sequence>
<keyword evidence="7" id="KW-1185">Reference proteome</keyword>
<dbReference type="EMBL" id="FNFO01000003">
    <property type="protein sequence ID" value="SDK65115.1"/>
    <property type="molecule type" value="Genomic_DNA"/>
</dbReference>
<evidence type="ECO:0000256" key="1">
    <source>
        <dbReference type="ARBA" id="ARBA00022491"/>
    </source>
</evidence>
<dbReference type="InterPro" id="IPR036724">
    <property type="entry name" value="Cobalamin-bd_sf"/>
</dbReference>
<dbReference type="GO" id="GO:0046872">
    <property type="term" value="F:metal ion binding"/>
    <property type="evidence" value="ECO:0007669"/>
    <property type="project" value="InterPro"/>
</dbReference>
<evidence type="ECO:0000256" key="3">
    <source>
        <dbReference type="ARBA" id="ARBA00023125"/>
    </source>
</evidence>
<dbReference type="PROSITE" id="PS50937">
    <property type="entry name" value="HTH_MERR_2"/>
    <property type="match status" value="1"/>
</dbReference>
<dbReference type="GO" id="GO:0003700">
    <property type="term" value="F:DNA-binding transcription factor activity"/>
    <property type="evidence" value="ECO:0007669"/>
    <property type="project" value="InterPro"/>
</dbReference>
<dbReference type="SUPFAM" id="SSF52242">
    <property type="entry name" value="Cobalamin (vitamin B12)-binding domain"/>
    <property type="match status" value="1"/>
</dbReference>
<dbReference type="Proteomes" id="UP000198510">
    <property type="component" value="Unassembled WGS sequence"/>
</dbReference>
<dbReference type="CDD" id="cd01104">
    <property type="entry name" value="HTH_MlrA-CarA"/>
    <property type="match status" value="1"/>
</dbReference>
<evidence type="ECO:0000313" key="6">
    <source>
        <dbReference type="EMBL" id="SDK65115.1"/>
    </source>
</evidence>
<dbReference type="PANTHER" id="PTHR30204:SF69">
    <property type="entry name" value="MERR-FAMILY TRANSCRIPTIONAL REGULATOR"/>
    <property type="match status" value="1"/>
</dbReference>